<gene>
    <name evidence="2" type="ORF">FHS87_003626</name>
</gene>
<proteinExistence type="predicted"/>
<keyword evidence="1" id="KW-0472">Membrane</keyword>
<feature type="transmembrane region" description="Helical" evidence="1">
    <location>
        <begin position="12"/>
        <end position="30"/>
    </location>
</feature>
<reference evidence="2 3" key="1">
    <citation type="submission" date="2020-08" db="EMBL/GenBank/DDBJ databases">
        <title>Genomic Encyclopedia of Type Strains, Phase IV (KMG-IV): sequencing the most valuable type-strain genomes for metagenomic binning, comparative biology and taxonomic classification.</title>
        <authorList>
            <person name="Goeker M."/>
        </authorList>
    </citation>
    <scope>NUCLEOTIDE SEQUENCE [LARGE SCALE GENOMIC DNA]</scope>
    <source>
        <strain evidence="2 3">DSM 25622</strain>
    </source>
</reference>
<evidence type="ECO:0000313" key="2">
    <source>
        <dbReference type="EMBL" id="MBB5695567.1"/>
    </source>
</evidence>
<dbReference type="Proteomes" id="UP000580654">
    <property type="component" value="Unassembled WGS sequence"/>
</dbReference>
<organism evidence="2 3">
    <name type="scientific">Muricoccus pecuniae</name>
    <dbReference type="NCBI Taxonomy" id="693023"/>
    <lineage>
        <taxon>Bacteria</taxon>
        <taxon>Pseudomonadati</taxon>
        <taxon>Pseudomonadota</taxon>
        <taxon>Alphaproteobacteria</taxon>
        <taxon>Acetobacterales</taxon>
        <taxon>Roseomonadaceae</taxon>
        <taxon>Muricoccus</taxon>
    </lineage>
</organism>
<sequence length="425" mass="46352">MWQAVKALFRSWGLVLLATIIGLVIAWRFVSPAPPETIRLAVLPDPRSAYSVAVEAYAKELEGERFKVERVTSQGSAESIRLLKEGRVDLAHVQGGVPTALGAERLVTLGQLFYEPAWVFIRSGQQGGSPVQALRGQPVAVGPEGSGTRVLALALLAANGLGADAIQPLPLQGAEAAEALASGQARAAVLVSARPTEAINRLVRTEGVELLNFESRAEAYATHLPFLTPVHLPNGGLSLAEDLPRGDVTLMAPAASLLARDDLNPQVAALMMRILRDTHKARTLFSPEGRFPSGLSHEVPLQADAARFYERGVSFLQTYLPFWVAIAVERLWVLAIPLITLLLPLARIAPPIYTWQIERQLWNIYNKVRKVDEESAKGLSMQTAAKLDALDKEAAELKLPDSYADRIYDLRRHIAWLRERKAGAA</sequence>
<keyword evidence="1" id="KW-1133">Transmembrane helix</keyword>
<protein>
    <submittedName>
        <fullName evidence="2">TRAP transporter TAXI family solute receptor</fullName>
    </submittedName>
</protein>
<dbReference type="RefSeq" id="WP_184520762.1">
    <property type="nucleotide sequence ID" value="NZ_JACIJD010000019.1"/>
</dbReference>
<dbReference type="InterPro" id="IPR011852">
    <property type="entry name" value="TRAP_TAXI"/>
</dbReference>
<dbReference type="EMBL" id="JACIJD010000019">
    <property type="protein sequence ID" value="MBB5695567.1"/>
    <property type="molecule type" value="Genomic_DNA"/>
</dbReference>
<keyword evidence="3" id="KW-1185">Reference proteome</keyword>
<dbReference type="Pfam" id="PF16868">
    <property type="entry name" value="NMT1_3"/>
    <property type="match status" value="1"/>
</dbReference>
<accession>A0A840YGM6</accession>
<dbReference type="SUPFAM" id="SSF53850">
    <property type="entry name" value="Periplasmic binding protein-like II"/>
    <property type="match status" value="1"/>
</dbReference>
<evidence type="ECO:0000313" key="3">
    <source>
        <dbReference type="Proteomes" id="UP000580654"/>
    </source>
</evidence>
<name>A0A840YGM6_9PROT</name>
<comment type="caution">
    <text evidence="2">The sequence shown here is derived from an EMBL/GenBank/DDBJ whole genome shotgun (WGS) entry which is preliminary data.</text>
</comment>
<dbReference type="AlphaFoldDB" id="A0A840YGM6"/>
<keyword evidence="2" id="KW-0675">Receptor</keyword>
<dbReference type="PANTHER" id="PTHR42941:SF1">
    <property type="entry name" value="SLL1037 PROTEIN"/>
    <property type="match status" value="1"/>
</dbReference>
<dbReference type="Gene3D" id="3.40.190.10">
    <property type="entry name" value="Periplasmic binding protein-like II"/>
    <property type="match status" value="2"/>
</dbReference>
<dbReference type="PANTHER" id="PTHR42941">
    <property type="entry name" value="SLL1037 PROTEIN"/>
    <property type="match status" value="1"/>
</dbReference>
<evidence type="ECO:0000256" key="1">
    <source>
        <dbReference type="SAM" id="Phobius"/>
    </source>
</evidence>
<keyword evidence="1" id="KW-0812">Transmembrane</keyword>